<dbReference type="Gene3D" id="3.40.50.300">
    <property type="entry name" value="P-loop containing nucleotide triphosphate hydrolases"/>
    <property type="match status" value="1"/>
</dbReference>
<evidence type="ECO:0000259" key="1">
    <source>
        <dbReference type="Pfam" id="PF26563"/>
    </source>
</evidence>
<dbReference type="InterPro" id="IPR027417">
    <property type="entry name" value="P-loop_NTPase"/>
</dbReference>
<organism evidence="2 3">
    <name type="scientific">Aeromicrobium phragmitis</name>
    <dbReference type="NCBI Taxonomy" id="2478914"/>
    <lineage>
        <taxon>Bacteria</taxon>
        <taxon>Bacillati</taxon>
        <taxon>Actinomycetota</taxon>
        <taxon>Actinomycetes</taxon>
        <taxon>Propionibacteriales</taxon>
        <taxon>Nocardioidaceae</taxon>
        <taxon>Aeromicrobium</taxon>
    </lineage>
</organism>
<dbReference type="GO" id="GO:0009898">
    <property type="term" value="C:cytoplasmic side of plasma membrane"/>
    <property type="evidence" value="ECO:0007669"/>
    <property type="project" value="TreeGrafter"/>
</dbReference>
<evidence type="ECO:0000313" key="3">
    <source>
        <dbReference type="Proteomes" id="UP000282515"/>
    </source>
</evidence>
<gene>
    <name evidence="2" type="ORF">D9V41_02480</name>
</gene>
<dbReference type="GO" id="GO:0005524">
    <property type="term" value="F:ATP binding"/>
    <property type="evidence" value="ECO:0007669"/>
    <property type="project" value="TreeGrafter"/>
</dbReference>
<dbReference type="InterPro" id="IPR050625">
    <property type="entry name" value="ParA/MinD_ATPase"/>
</dbReference>
<dbReference type="EMBL" id="RDBF01000001">
    <property type="protein sequence ID" value="RLV57513.1"/>
    <property type="molecule type" value="Genomic_DNA"/>
</dbReference>
<dbReference type="GO" id="GO:0051782">
    <property type="term" value="P:negative regulation of cell division"/>
    <property type="evidence" value="ECO:0007669"/>
    <property type="project" value="TreeGrafter"/>
</dbReference>
<keyword evidence="3" id="KW-1185">Reference proteome</keyword>
<dbReference type="Proteomes" id="UP000282515">
    <property type="component" value="Unassembled WGS sequence"/>
</dbReference>
<dbReference type="PANTHER" id="PTHR43384">
    <property type="entry name" value="SEPTUM SITE-DETERMINING PROTEIN MIND HOMOLOG, CHLOROPLASTIC-RELATED"/>
    <property type="match status" value="1"/>
</dbReference>
<dbReference type="InterPro" id="IPR059050">
    <property type="entry name" value="Rv3660c_N"/>
</dbReference>
<dbReference type="SUPFAM" id="SSF52540">
    <property type="entry name" value="P-loop containing nucleoside triphosphate hydrolases"/>
    <property type="match status" value="1"/>
</dbReference>
<dbReference type="OrthoDB" id="3252838at2"/>
<evidence type="ECO:0000313" key="2">
    <source>
        <dbReference type="EMBL" id="RLV57513.1"/>
    </source>
</evidence>
<dbReference type="Pfam" id="PF26563">
    <property type="entry name" value="Rv3660c_N"/>
    <property type="match status" value="1"/>
</dbReference>
<comment type="caution">
    <text evidence="2">The sequence shown here is derived from an EMBL/GenBank/DDBJ whole genome shotgun (WGS) entry which is preliminary data.</text>
</comment>
<reference evidence="2 3" key="1">
    <citation type="submission" date="2018-10" db="EMBL/GenBank/DDBJ databases">
        <title>Aeromicrobium sp. 9W16Y-2 whole genome shotgun sequence.</title>
        <authorList>
            <person name="Li F."/>
        </authorList>
    </citation>
    <scope>NUCLEOTIDE SEQUENCE [LARGE SCALE GENOMIC DNA]</scope>
    <source>
        <strain evidence="2 3">9W16Y-2</strain>
    </source>
</reference>
<accession>A0A3L8PS82</accession>
<name>A0A3L8PS82_9ACTN</name>
<dbReference type="GO" id="GO:0016887">
    <property type="term" value="F:ATP hydrolysis activity"/>
    <property type="evidence" value="ECO:0007669"/>
    <property type="project" value="TreeGrafter"/>
</dbReference>
<dbReference type="GO" id="GO:0005829">
    <property type="term" value="C:cytosol"/>
    <property type="evidence" value="ECO:0007669"/>
    <property type="project" value="TreeGrafter"/>
</dbReference>
<dbReference type="PANTHER" id="PTHR43384:SF11">
    <property type="entry name" value="SEPTUM SITE DETERMINING PROTEIN"/>
    <property type="match status" value="1"/>
</dbReference>
<sequence length="365" mass="37706">MRDPQRAEVPCRAAGGTGHGEVMASIAVVTEQADIAERGQRWGAAVQAHVEVVGVPDAVHRAWRRCEAVIVDAAVLPWLRSLAVPRRDHVLVLAKGPDSAVWADALALGAVGIWELDEDDAVTGALTRAVDGRGEACVLAVVGASGGVGASTLVVACAHGAHRRGASALAVDGDPDGPGLDLVAGLEHHEGLRWDEITLTDGHVAARSLSEALPGEGARVLSFARSSRTSLDPGPVLAAAQRGFDLVVGDIPRHALATAGLGTDLLARSVAVVLVVPEHVTGLAAAERIVGELDGRTDRVLVVSRAVTGGLGPGQVERGLGLPVLARLRTRRPLAQDVERGRGPTRSRMLRSVAGRVLDAVGIES</sequence>
<feature type="domain" description="Rv3660c-like CheY-like N-terminal" evidence="1">
    <location>
        <begin position="29"/>
        <end position="131"/>
    </location>
</feature>
<dbReference type="AlphaFoldDB" id="A0A3L8PS82"/>
<dbReference type="InterPro" id="IPR022521">
    <property type="entry name" value="Rv3660c"/>
</dbReference>
<protein>
    <recommendedName>
        <fullName evidence="1">Rv3660c-like CheY-like N-terminal domain-containing protein</fullName>
    </recommendedName>
</protein>
<dbReference type="NCBIfam" id="TIGR03815">
    <property type="entry name" value="CpaE_hom_Actino"/>
    <property type="match status" value="1"/>
</dbReference>
<proteinExistence type="predicted"/>